<keyword evidence="3" id="KW-0862">Zinc</keyword>
<evidence type="ECO:0000256" key="1">
    <source>
        <dbReference type="ARBA" id="ARBA00022723"/>
    </source>
</evidence>
<dbReference type="SUPFAM" id="SSF50978">
    <property type="entry name" value="WD40 repeat-like"/>
    <property type="match status" value="1"/>
</dbReference>
<dbReference type="EMBL" id="KQ241689">
    <property type="protein sequence ID" value="KNC85695.1"/>
    <property type="molecule type" value="Genomic_DNA"/>
</dbReference>
<dbReference type="InterPro" id="IPR015943">
    <property type="entry name" value="WD40/YVTN_repeat-like_dom_sf"/>
</dbReference>
<dbReference type="PANTHER" id="PTHR46189">
    <property type="entry name" value="LD41958P"/>
    <property type="match status" value="1"/>
</dbReference>
<dbReference type="Proteomes" id="UP000054560">
    <property type="component" value="Unassembled WGS sequence"/>
</dbReference>
<dbReference type="InterPro" id="IPR001680">
    <property type="entry name" value="WD40_rpt"/>
</dbReference>
<dbReference type="InterPro" id="IPR017455">
    <property type="entry name" value="Znf_FYVE-rel"/>
</dbReference>
<organism evidence="7 8">
    <name type="scientific">Sphaeroforma arctica JP610</name>
    <dbReference type="NCBI Taxonomy" id="667725"/>
    <lineage>
        <taxon>Eukaryota</taxon>
        <taxon>Ichthyosporea</taxon>
        <taxon>Ichthyophonida</taxon>
        <taxon>Sphaeroforma</taxon>
    </lineage>
</organism>
<dbReference type="Pfam" id="PF00400">
    <property type="entry name" value="WD40"/>
    <property type="match status" value="4"/>
</dbReference>
<evidence type="ECO:0000256" key="5">
    <source>
        <dbReference type="PROSITE-ProRule" id="PRU00221"/>
    </source>
</evidence>
<dbReference type="Gene3D" id="2.130.10.10">
    <property type="entry name" value="YVTN repeat-like/Quinoprotein amine dehydrogenase"/>
    <property type="match status" value="3"/>
</dbReference>
<evidence type="ECO:0000259" key="6">
    <source>
        <dbReference type="PROSITE" id="PS50178"/>
    </source>
</evidence>
<gene>
    <name evidence="7" type="ORF">SARC_02144</name>
</gene>
<dbReference type="GO" id="GO:0005769">
    <property type="term" value="C:early endosome"/>
    <property type="evidence" value="ECO:0007669"/>
    <property type="project" value="TreeGrafter"/>
</dbReference>
<dbReference type="InterPro" id="IPR011011">
    <property type="entry name" value="Znf_FYVE_PHD"/>
</dbReference>
<evidence type="ECO:0000256" key="3">
    <source>
        <dbReference type="ARBA" id="ARBA00022833"/>
    </source>
</evidence>
<dbReference type="PROSITE" id="PS50178">
    <property type="entry name" value="ZF_FYVE"/>
    <property type="match status" value="1"/>
</dbReference>
<dbReference type="OrthoDB" id="63070at2759"/>
<dbReference type="AlphaFoldDB" id="A0A0L0G9L8"/>
<feature type="repeat" description="WD" evidence="5">
    <location>
        <begin position="190"/>
        <end position="231"/>
    </location>
</feature>
<dbReference type="PROSITE" id="PS50294">
    <property type="entry name" value="WD_REPEATS_REGION"/>
    <property type="match status" value="2"/>
</dbReference>
<dbReference type="GeneID" id="25902648"/>
<dbReference type="PANTHER" id="PTHR46189:SF1">
    <property type="entry name" value="LD41958P"/>
    <property type="match status" value="1"/>
</dbReference>
<dbReference type="SUPFAM" id="SSF57903">
    <property type="entry name" value="FYVE/PHD zinc finger"/>
    <property type="match status" value="1"/>
</dbReference>
<keyword evidence="1" id="KW-0479">Metal-binding</keyword>
<dbReference type="InterPro" id="IPR013083">
    <property type="entry name" value="Znf_RING/FYVE/PHD"/>
</dbReference>
<dbReference type="InterPro" id="IPR042234">
    <property type="entry name" value="WDFY1/WDFY2"/>
</dbReference>
<dbReference type="Gene3D" id="3.30.40.10">
    <property type="entry name" value="Zinc/RING finger domain, C3HC4 (zinc finger)"/>
    <property type="match status" value="1"/>
</dbReference>
<evidence type="ECO:0000256" key="2">
    <source>
        <dbReference type="ARBA" id="ARBA00022771"/>
    </source>
</evidence>
<dbReference type="SMART" id="SM00064">
    <property type="entry name" value="FYVE"/>
    <property type="match status" value="1"/>
</dbReference>
<dbReference type="SMART" id="SM00320">
    <property type="entry name" value="WD40"/>
    <property type="match status" value="5"/>
</dbReference>
<dbReference type="RefSeq" id="XP_014159597.1">
    <property type="nucleotide sequence ID" value="XM_014304122.1"/>
</dbReference>
<evidence type="ECO:0000313" key="7">
    <source>
        <dbReference type="EMBL" id="KNC85695.1"/>
    </source>
</evidence>
<dbReference type="Pfam" id="PF01363">
    <property type="entry name" value="FYVE"/>
    <property type="match status" value="1"/>
</dbReference>
<feature type="domain" description="FYVE-type" evidence="6">
    <location>
        <begin position="287"/>
        <end position="367"/>
    </location>
</feature>
<sequence>MVSVEVVHEVQGHINNVTCAKFLPKDQVFITGSEDQSLRVWVMRENGVWWPCSIEFLDSSITCLDFDTESRTLVVGTANGVVMLYSVSKDFNTVERVSVMRAHTGNVCAVAANGADGFIASCGDDYLFQVHSISSKQRLGQYKAAVGLKSMCLVCDENTNDTSVYVGTDGGEILALSVSETGTVSFGPALDGHKSAVTSLAYANSCRTLISGSQDKLVGLWKLDEMSSTSSGTSTPISVRPILLHKHTAPVTSVTYSSLTNEALTVDAEGMCCIWDMSVEREPPVTWHISDMCELCEKPFFWKVQETPVSVGSFNFSLPKFNVNRQHHCRQCGKAACINCVPHKILLTKNGYEVPVYVCRECFPALSPDVSKPTVHVVKLKDMCKVECMGDSDQFTAVHKDFAARVIKFEKNSR</sequence>
<feature type="repeat" description="WD" evidence="5">
    <location>
        <begin position="10"/>
        <end position="41"/>
    </location>
</feature>
<name>A0A0L0G9L8_9EUKA</name>
<dbReference type="GO" id="GO:0008270">
    <property type="term" value="F:zinc ion binding"/>
    <property type="evidence" value="ECO:0007669"/>
    <property type="project" value="UniProtKB-KW"/>
</dbReference>
<keyword evidence="8" id="KW-1185">Reference proteome</keyword>
<dbReference type="STRING" id="667725.A0A0L0G9L8"/>
<reference evidence="7 8" key="1">
    <citation type="submission" date="2011-02" db="EMBL/GenBank/DDBJ databases">
        <title>The Genome Sequence of Sphaeroforma arctica JP610.</title>
        <authorList>
            <consortium name="The Broad Institute Genome Sequencing Platform"/>
            <person name="Russ C."/>
            <person name="Cuomo C."/>
            <person name="Young S.K."/>
            <person name="Zeng Q."/>
            <person name="Gargeya S."/>
            <person name="Alvarado L."/>
            <person name="Berlin A."/>
            <person name="Chapman S.B."/>
            <person name="Chen Z."/>
            <person name="Freedman E."/>
            <person name="Gellesch M."/>
            <person name="Goldberg J."/>
            <person name="Griggs A."/>
            <person name="Gujja S."/>
            <person name="Heilman E."/>
            <person name="Heiman D."/>
            <person name="Howarth C."/>
            <person name="Mehta T."/>
            <person name="Neiman D."/>
            <person name="Pearson M."/>
            <person name="Roberts A."/>
            <person name="Saif S."/>
            <person name="Shea T."/>
            <person name="Shenoy N."/>
            <person name="Sisk P."/>
            <person name="Stolte C."/>
            <person name="Sykes S."/>
            <person name="White J."/>
            <person name="Yandava C."/>
            <person name="Burger G."/>
            <person name="Gray M.W."/>
            <person name="Holland P.W.H."/>
            <person name="King N."/>
            <person name="Lang F.B.F."/>
            <person name="Roger A.J."/>
            <person name="Ruiz-Trillo I."/>
            <person name="Haas B."/>
            <person name="Nusbaum C."/>
            <person name="Birren B."/>
        </authorList>
    </citation>
    <scope>NUCLEOTIDE SEQUENCE [LARGE SCALE GENOMIC DNA]</scope>
    <source>
        <strain evidence="7 8">JP610</strain>
    </source>
</reference>
<dbReference type="PROSITE" id="PS50082">
    <property type="entry name" value="WD_REPEATS_2"/>
    <property type="match status" value="2"/>
</dbReference>
<evidence type="ECO:0000256" key="4">
    <source>
        <dbReference type="PROSITE-ProRule" id="PRU00091"/>
    </source>
</evidence>
<evidence type="ECO:0000313" key="8">
    <source>
        <dbReference type="Proteomes" id="UP000054560"/>
    </source>
</evidence>
<dbReference type="eggNOG" id="KOG1409">
    <property type="taxonomic scope" value="Eukaryota"/>
</dbReference>
<dbReference type="InterPro" id="IPR000306">
    <property type="entry name" value="Znf_FYVE"/>
</dbReference>
<proteinExistence type="predicted"/>
<dbReference type="InterPro" id="IPR036322">
    <property type="entry name" value="WD40_repeat_dom_sf"/>
</dbReference>
<keyword evidence="2 4" id="KW-0863">Zinc-finger</keyword>
<protein>
    <recommendedName>
        <fullName evidence="6">FYVE-type domain-containing protein</fullName>
    </recommendedName>
</protein>
<accession>A0A0L0G9L8</accession>
<keyword evidence="5" id="KW-0853">WD repeat</keyword>